<reference evidence="1 2" key="1">
    <citation type="submission" date="2020-04" db="EMBL/GenBank/DDBJ databases">
        <title>Massilia sp. RP-1-19 isolated from soil.</title>
        <authorList>
            <person name="Dahal R.H."/>
        </authorList>
    </citation>
    <scope>NUCLEOTIDE SEQUENCE [LARGE SCALE GENOMIC DNA]</scope>
    <source>
        <strain evidence="1 2">RP-1-19</strain>
    </source>
</reference>
<evidence type="ECO:0000313" key="1">
    <source>
        <dbReference type="EMBL" id="NML61824.1"/>
    </source>
</evidence>
<keyword evidence="2" id="KW-1185">Reference proteome</keyword>
<dbReference type="EMBL" id="JABBGG010000006">
    <property type="protein sequence ID" value="NML61824.1"/>
    <property type="molecule type" value="Genomic_DNA"/>
</dbReference>
<dbReference type="AlphaFoldDB" id="A0A848HKR7"/>
<proteinExistence type="predicted"/>
<name>A0A848HKR7_9BURK</name>
<dbReference type="Proteomes" id="UP000583752">
    <property type="component" value="Unassembled WGS sequence"/>
</dbReference>
<comment type="caution">
    <text evidence="1">The sequence shown here is derived from an EMBL/GenBank/DDBJ whole genome shotgun (WGS) entry which is preliminary data.</text>
</comment>
<evidence type="ECO:0000313" key="2">
    <source>
        <dbReference type="Proteomes" id="UP000583752"/>
    </source>
</evidence>
<sequence length="141" mass="14274">MASFQKFNDFAEQVLKGVHNFSAHAFKVALTNTAPSAANAVLADITQIAATGGYVAGGYALDSVVLSEAAGTAKVVIADEVITATGGSVGPFRYAVVFNDTATSPADALVGFYDYGSSITLADTESLTIDFDAAAGVLALA</sequence>
<protein>
    <submittedName>
        <fullName evidence="1">Uncharacterized protein</fullName>
    </submittedName>
</protein>
<organism evidence="1 2">
    <name type="scientific">Massilia polaris</name>
    <dbReference type="NCBI Taxonomy" id="2728846"/>
    <lineage>
        <taxon>Bacteria</taxon>
        <taxon>Pseudomonadati</taxon>
        <taxon>Pseudomonadota</taxon>
        <taxon>Betaproteobacteria</taxon>
        <taxon>Burkholderiales</taxon>
        <taxon>Oxalobacteraceae</taxon>
        <taxon>Telluria group</taxon>
        <taxon>Massilia</taxon>
    </lineage>
</organism>
<accession>A0A848HKR7</accession>
<gene>
    <name evidence="1" type="ORF">HHL21_12210</name>
</gene>
<dbReference type="RefSeq" id="WP_169466163.1">
    <property type="nucleotide sequence ID" value="NZ_JABBGG010000006.1"/>
</dbReference>